<dbReference type="Proteomes" id="UP001610334">
    <property type="component" value="Unassembled WGS sequence"/>
</dbReference>
<dbReference type="EC" id="3.2.1.40" evidence="2"/>
<comment type="caution">
    <text evidence="6">The sequence shown here is derived from an EMBL/GenBank/DDBJ whole genome shotgun (WGS) entry which is preliminary data.</text>
</comment>
<dbReference type="Gene3D" id="2.60.420.10">
    <property type="entry name" value="Maltose phosphorylase, domain 3"/>
    <property type="match status" value="1"/>
</dbReference>
<keyword evidence="3" id="KW-0378">Hydrolase</keyword>
<evidence type="ECO:0000313" key="7">
    <source>
        <dbReference type="Proteomes" id="UP001610334"/>
    </source>
</evidence>
<dbReference type="Gene3D" id="1.50.10.10">
    <property type="match status" value="1"/>
</dbReference>
<dbReference type="Pfam" id="PF17389">
    <property type="entry name" value="Bac_rhamnosid6H"/>
    <property type="match status" value="1"/>
</dbReference>
<gene>
    <name evidence="6" type="ORF">BJX63DRAFT_430164</name>
</gene>
<evidence type="ECO:0000259" key="5">
    <source>
        <dbReference type="Pfam" id="PF17390"/>
    </source>
</evidence>
<evidence type="ECO:0000313" key="6">
    <source>
        <dbReference type="EMBL" id="KAL2816465.1"/>
    </source>
</evidence>
<dbReference type="InterPro" id="IPR012341">
    <property type="entry name" value="6hp_glycosidase-like_sf"/>
</dbReference>
<dbReference type="InterPro" id="IPR008928">
    <property type="entry name" value="6-hairpin_glycosidase_sf"/>
</dbReference>
<dbReference type="InterPro" id="IPR035396">
    <property type="entry name" value="Bac_rhamnosid6H"/>
</dbReference>
<comment type="catalytic activity">
    <reaction evidence="1">
        <text>Hydrolysis of terminal non-reducing alpha-L-rhamnose residues in alpha-L-rhamnosides.</text>
        <dbReference type="EC" id="3.2.1.40"/>
    </reaction>
</comment>
<dbReference type="InterPro" id="IPR035398">
    <property type="entry name" value="Bac_rhamnosid_C"/>
</dbReference>
<proteinExistence type="predicted"/>
<name>A0ABR4HMA6_9EURO</name>
<evidence type="ECO:0000256" key="2">
    <source>
        <dbReference type="ARBA" id="ARBA00012652"/>
    </source>
</evidence>
<dbReference type="PANTHER" id="PTHR33307">
    <property type="entry name" value="ALPHA-RHAMNOSIDASE (EUROFUNG)"/>
    <property type="match status" value="1"/>
</dbReference>
<reference evidence="6 7" key="1">
    <citation type="submission" date="2024-07" db="EMBL/GenBank/DDBJ databases">
        <title>Section-level genome sequencing and comparative genomics of Aspergillus sections Usti and Cavernicolus.</title>
        <authorList>
            <consortium name="Lawrence Berkeley National Laboratory"/>
            <person name="Nybo J.L."/>
            <person name="Vesth T.C."/>
            <person name="Theobald S."/>
            <person name="Frisvad J.C."/>
            <person name="Larsen T.O."/>
            <person name="Kjaerboelling I."/>
            <person name="Rothschild-Mancinelli K."/>
            <person name="Lyhne E.K."/>
            <person name="Kogle M.E."/>
            <person name="Barry K."/>
            <person name="Clum A."/>
            <person name="Na H."/>
            <person name="Ledsgaard L."/>
            <person name="Lin J."/>
            <person name="Lipzen A."/>
            <person name="Kuo A."/>
            <person name="Riley R."/>
            <person name="Mondo S."/>
            <person name="Labutti K."/>
            <person name="Haridas S."/>
            <person name="Pangalinan J."/>
            <person name="Salamov A.A."/>
            <person name="Simmons B.A."/>
            <person name="Magnuson J.K."/>
            <person name="Chen J."/>
            <person name="Drula E."/>
            <person name="Henrissat B."/>
            <person name="Wiebenga A."/>
            <person name="Lubbers R.J."/>
            <person name="Gomes A.C."/>
            <person name="Makela M.R."/>
            <person name="Stajich J."/>
            <person name="Grigoriev I.V."/>
            <person name="Mortensen U.H."/>
            <person name="De Vries R.P."/>
            <person name="Baker S.E."/>
            <person name="Andersen M.R."/>
        </authorList>
    </citation>
    <scope>NUCLEOTIDE SEQUENCE [LARGE SCALE GENOMIC DNA]</scope>
    <source>
        <strain evidence="6 7">CBS 588.65</strain>
    </source>
</reference>
<accession>A0ABR4HMA6</accession>
<dbReference type="SUPFAM" id="SSF48208">
    <property type="entry name" value="Six-hairpin glycosidases"/>
    <property type="match status" value="1"/>
</dbReference>
<keyword evidence="7" id="KW-1185">Reference proteome</keyword>
<dbReference type="InterPro" id="IPR016007">
    <property type="entry name" value="Alpha_rhamnosid"/>
</dbReference>
<protein>
    <recommendedName>
        <fullName evidence="2">alpha-L-rhamnosidase</fullName>
        <ecNumber evidence="2">3.2.1.40</ecNumber>
    </recommendedName>
</protein>
<organism evidence="6 7">
    <name type="scientific">Aspergillus granulosus</name>
    <dbReference type="NCBI Taxonomy" id="176169"/>
    <lineage>
        <taxon>Eukaryota</taxon>
        <taxon>Fungi</taxon>
        <taxon>Dikarya</taxon>
        <taxon>Ascomycota</taxon>
        <taxon>Pezizomycotina</taxon>
        <taxon>Eurotiomycetes</taxon>
        <taxon>Eurotiomycetidae</taxon>
        <taxon>Eurotiales</taxon>
        <taxon>Aspergillaceae</taxon>
        <taxon>Aspergillus</taxon>
        <taxon>Aspergillus subgen. Nidulantes</taxon>
    </lineage>
</organism>
<feature type="domain" description="Alpha-L-rhamnosidase C-terminal" evidence="5">
    <location>
        <begin position="58"/>
        <end position="132"/>
    </location>
</feature>
<evidence type="ECO:0000256" key="1">
    <source>
        <dbReference type="ARBA" id="ARBA00001445"/>
    </source>
</evidence>
<feature type="domain" description="Alpha-L-rhamnosidase six-hairpin glycosidase" evidence="4">
    <location>
        <begin position="8"/>
        <end position="52"/>
    </location>
</feature>
<dbReference type="Pfam" id="PF17390">
    <property type="entry name" value="Bac_rhamnosid_C"/>
    <property type="match status" value="1"/>
</dbReference>
<dbReference type="EMBL" id="JBFXLT010000022">
    <property type="protein sequence ID" value="KAL2816465.1"/>
    <property type="molecule type" value="Genomic_DNA"/>
</dbReference>
<sequence>MPFMAVIVFMGATTIWERWDSMFPDGTVNPGEMTSFNHYALGAVGIWMHRVIGDLWMDEPGWKKILICPVPGGGLSSAKVKYLSPYGMVEVEWKVEKQMNDGKEIFNLRVVIPPSSTARIVFPEDCHETVTVGSGVYEYQALYTSPEWPPLPIYLHSPLMMTTNLELRPNLSHMQ</sequence>
<evidence type="ECO:0000259" key="4">
    <source>
        <dbReference type="Pfam" id="PF17389"/>
    </source>
</evidence>
<evidence type="ECO:0000256" key="3">
    <source>
        <dbReference type="ARBA" id="ARBA00022801"/>
    </source>
</evidence>
<dbReference type="PANTHER" id="PTHR33307:SF6">
    <property type="entry name" value="ALPHA-RHAMNOSIDASE (EUROFUNG)-RELATED"/>
    <property type="match status" value="1"/>
</dbReference>